<reference evidence="3" key="1">
    <citation type="submission" date="2017-02" db="EMBL/GenBank/DDBJ databases">
        <authorList>
            <person name="Varghese N."/>
            <person name="Submissions S."/>
        </authorList>
    </citation>
    <scope>NUCLEOTIDE SEQUENCE [LARGE SCALE GENOMIC DNA]</scope>
    <source>
        <strain evidence="3">SM117</strain>
    </source>
</reference>
<feature type="domain" description="UspA" evidence="1">
    <location>
        <begin position="5"/>
        <end position="139"/>
    </location>
</feature>
<name>A0A1U6GXM5_9SPHN</name>
<organism evidence="2 3">
    <name type="scientific">Novosphingobium mathurense</name>
    <dbReference type="NCBI Taxonomy" id="428990"/>
    <lineage>
        <taxon>Bacteria</taxon>
        <taxon>Pseudomonadati</taxon>
        <taxon>Pseudomonadota</taxon>
        <taxon>Alphaproteobacteria</taxon>
        <taxon>Sphingomonadales</taxon>
        <taxon>Sphingomonadaceae</taxon>
        <taxon>Novosphingobium</taxon>
    </lineage>
</organism>
<keyword evidence="3" id="KW-1185">Reference proteome</keyword>
<dbReference type="Gene3D" id="3.40.50.12370">
    <property type="match status" value="1"/>
</dbReference>
<dbReference type="AlphaFoldDB" id="A0A1U6GXM5"/>
<protein>
    <submittedName>
        <fullName evidence="2">Universal stress protein family protein</fullName>
    </submittedName>
</protein>
<dbReference type="CDD" id="cd00293">
    <property type="entry name" value="USP-like"/>
    <property type="match status" value="1"/>
</dbReference>
<evidence type="ECO:0000313" key="3">
    <source>
        <dbReference type="Proteomes" id="UP000190989"/>
    </source>
</evidence>
<proteinExistence type="predicted"/>
<evidence type="ECO:0000259" key="1">
    <source>
        <dbReference type="Pfam" id="PF00582"/>
    </source>
</evidence>
<dbReference type="RefSeq" id="WP_054944823.1">
    <property type="nucleotide sequence ID" value="NZ_FVZE01000001.1"/>
</dbReference>
<dbReference type="STRING" id="428990.SAMN06295987_101778"/>
<dbReference type="EMBL" id="FVZE01000001">
    <property type="protein sequence ID" value="SLJ88299.1"/>
    <property type="molecule type" value="Genomic_DNA"/>
</dbReference>
<dbReference type="Pfam" id="PF00582">
    <property type="entry name" value="Usp"/>
    <property type="match status" value="1"/>
</dbReference>
<evidence type="ECO:0000313" key="2">
    <source>
        <dbReference type="EMBL" id="SLJ88299.1"/>
    </source>
</evidence>
<gene>
    <name evidence="2" type="ORF">SAMN06295987_101778</name>
</gene>
<dbReference type="SUPFAM" id="SSF52402">
    <property type="entry name" value="Adenine nucleotide alpha hydrolases-like"/>
    <property type="match status" value="1"/>
</dbReference>
<dbReference type="Proteomes" id="UP000190989">
    <property type="component" value="Unassembled WGS sequence"/>
</dbReference>
<sequence length="151" mass="15855">MRVYLVIVDETDEALVALQFAARRAAKTDGALHLLALVPPQPFNAFGGVQATIEEEARARAETLVTAAAGNLLSQGAKMPVIAVRMGEDIKVVREYLKEHPEVSALVLGAAREGGPGPLVAHFTGAGIGQMTCPVFVVPGTLDEAAIERLS</sequence>
<dbReference type="InterPro" id="IPR006016">
    <property type="entry name" value="UspA"/>
</dbReference>
<accession>A0A1U6GXM5</accession>